<name>A0A7X2TRU8_9SPIO</name>
<dbReference type="Pfam" id="PF07510">
    <property type="entry name" value="GmrSD_C"/>
    <property type="match status" value="1"/>
</dbReference>
<dbReference type="EMBL" id="VUNN01000012">
    <property type="protein sequence ID" value="MSU06500.1"/>
    <property type="molecule type" value="Genomic_DNA"/>
</dbReference>
<dbReference type="Pfam" id="PF03235">
    <property type="entry name" value="GmrSD_N"/>
    <property type="match status" value="1"/>
</dbReference>
<evidence type="ECO:0000313" key="4">
    <source>
        <dbReference type="Proteomes" id="UP000460549"/>
    </source>
</evidence>
<evidence type="ECO:0000259" key="2">
    <source>
        <dbReference type="Pfam" id="PF07510"/>
    </source>
</evidence>
<dbReference type="PANTHER" id="PTHR35149:SF1">
    <property type="entry name" value="DUF5655 DOMAIN-CONTAINING PROTEIN"/>
    <property type="match status" value="1"/>
</dbReference>
<evidence type="ECO:0000259" key="1">
    <source>
        <dbReference type="Pfam" id="PF03235"/>
    </source>
</evidence>
<organism evidence="3 4">
    <name type="scientific">Bullifex porci</name>
    <dbReference type="NCBI Taxonomy" id="2606638"/>
    <lineage>
        <taxon>Bacteria</taxon>
        <taxon>Pseudomonadati</taxon>
        <taxon>Spirochaetota</taxon>
        <taxon>Spirochaetia</taxon>
        <taxon>Spirochaetales</taxon>
        <taxon>Spirochaetaceae</taxon>
        <taxon>Bullifex</taxon>
    </lineage>
</organism>
<sequence>MYIGRLFMESKMTIQAMLQGTEIYVPDYQRAYSWDSDMTASDSATISSKQVAVFLNDIMDYISFERQTHYYLGHFLFERRDNNSYNIIDGQQRLTTVEICISALLSRIEELNGQLNDDELTLKEDILARRTKRHFHTVDYDDSVFSDYVIEAKLYDKEFINTLETESQRRILSAMFYLRNKFSKMDYKQLKTVMYAIANAECTTHVVSDKSEAVQMFIFQNARGKEPTKLEILKAKLMYFVHIYAEKDDERKNCLKLISDKFAEIYKSISILERYHIDEDNILLCAYRVHKDNLTAYFSQDEIDKEIAVSSDKICFVMKLTDTIAYSFNAITAFVKLTETRKYEGMEDLVALGYFSLALPFIVKSFALSSEDKNNLSKALADIIARNSIIGTRAVLEYRLGDVFSGVLSVDKVIDRIEWMKTTDDWWWAYWNNNAFKMVIDGEMWPSQSVKYILWRYENYLHRNGKGGYKSLSPEDLRAMTVEHIMPQTLPEGPNTGYDSFDGDDAESRRMSYTNQLGNYILISSSHNSSIGNSSFSDKRNTYCYGYQQREIQDMTLGRNNWTCADIDKRRKKLVAFVLENL</sequence>
<protein>
    <submittedName>
        <fullName evidence="3">DUF262 domain-containing protein</fullName>
    </submittedName>
</protein>
<comment type="caution">
    <text evidence="3">The sequence shown here is derived from an EMBL/GenBank/DDBJ whole genome shotgun (WGS) entry which is preliminary data.</text>
</comment>
<evidence type="ECO:0000313" key="3">
    <source>
        <dbReference type="EMBL" id="MSU06500.1"/>
    </source>
</evidence>
<gene>
    <name evidence="3" type="ORF">FYJ80_06845</name>
</gene>
<keyword evidence="4" id="KW-1185">Reference proteome</keyword>
<dbReference type="AlphaFoldDB" id="A0A7X2TRU8"/>
<dbReference type="PANTHER" id="PTHR35149">
    <property type="entry name" value="SLL5132 PROTEIN"/>
    <property type="match status" value="1"/>
</dbReference>
<dbReference type="InterPro" id="IPR011089">
    <property type="entry name" value="GmrSD_C"/>
</dbReference>
<proteinExistence type="predicted"/>
<reference evidence="3 4" key="1">
    <citation type="submission" date="2019-08" db="EMBL/GenBank/DDBJ databases">
        <title>In-depth cultivation of the pig gut microbiome towards novel bacterial diversity and tailored functional studies.</title>
        <authorList>
            <person name="Wylensek D."/>
            <person name="Hitch T.C.A."/>
            <person name="Clavel T."/>
        </authorList>
    </citation>
    <scope>NUCLEOTIDE SEQUENCE [LARGE SCALE GENOMIC DNA]</scope>
    <source>
        <strain evidence="3 4">NM-380-WT-3C1</strain>
    </source>
</reference>
<feature type="domain" description="GmrSD restriction endonucleases C-terminal" evidence="2">
    <location>
        <begin position="447"/>
        <end position="576"/>
    </location>
</feature>
<dbReference type="Proteomes" id="UP000460549">
    <property type="component" value="Unassembled WGS sequence"/>
</dbReference>
<accession>A0A7X2TRU8</accession>
<dbReference type="InterPro" id="IPR004919">
    <property type="entry name" value="GmrSD_N"/>
</dbReference>
<feature type="domain" description="GmrSD restriction endonucleases N-terminal" evidence="1">
    <location>
        <begin position="18"/>
        <end position="238"/>
    </location>
</feature>